<dbReference type="PROSITE" id="PS51549">
    <property type="entry name" value="DM13"/>
    <property type="match status" value="1"/>
</dbReference>
<accession>G6FU68</accession>
<organism evidence="2 3">
    <name type="scientific">Fischerella thermalis JSC-11</name>
    <dbReference type="NCBI Taxonomy" id="741277"/>
    <lineage>
        <taxon>Bacteria</taxon>
        <taxon>Bacillati</taxon>
        <taxon>Cyanobacteriota</taxon>
        <taxon>Cyanophyceae</taxon>
        <taxon>Nostocales</taxon>
        <taxon>Hapalosiphonaceae</taxon>
        <taxon>Fischerella</taxon>
    </lineage>
</organism>
<dbReference type="PATRIC" id="fig|741277.3.peg.1940"/>
<dbReference type="AlphaFoldDB" id="G6FU68"/>
<reference evidence="2 3" key="1">
    <citation type="submission" date="2011-09" db="EMBL/GenBank/DDBJ databases">
        <title>The draft genome of Fischerella sp. JSC-11.</title>
        <authorList>
            <consortium name="US DOE Joint Genome Institute (JGI-PGF)"/>
            <person name="Lucas S."/>
            <person name="Han J."/>
            <person name="Lapidus A."/>
            <person name="Cheng J.-F."/>
            <person name="Goodwin L."/>
            <person name="Pitluck S."/>
            <person name="Peters L."/>
            <person name="Land M.L."/>
            <person name="Hauser L."/>
            <person name="Sarkisova S."/>
            <person name="Bryant D.A."/>
            <person name="Brown I."/>
            <person name="Woyke T.J."/>
        </authorList>
    </citation>
    <scope>NUCLEOTIDE SEQUENCE [LARGE SCALE GENOMIC DNA]</scope>
    <source>
        <strain evidence="2 3">JSC-11</strain>
    </source>
</reference>
<dbReference type="Pfam" id="PF10517">
    <property type="entry name" value="DM13"/>
    <property type="match status" value="1"/>
</dbReference>
<evidence type="ECO:0000313" key="3">
    <source>
        <dbReference type="Proteomes" id="UP000004344"/>
    </source>
</evidence>
<dbReference type="EMBL" id="AGIZ01000007">
    <property type="protein sequence ID" value="EHC12798.1"/>
    <property type="molecule type" value="Genomic_DNA"/>
</dbReference>
<dbReference type="InterPro" id="IPR019545">
    <property type="entry name" value="DM13_domain"/>
</dbReference>
<comment type="caution">
    <text evidence="2">The sequence shown here is derived from an EMBL/GenBank/DDBJ whole genome shotgun (WGS) entry which is preliminary data.</text>
</comment>
<name>G6FU68_9CYAN</name>
<feature type="domain" description="DM13" evidence="1">
    <location>
        <begin position="60"/>
        <end position="164"/>
    </location>
</feature>
<evidence type="ECO:0000259" key="1">
    <source>
        <dbReference type="PROSITE" id="PS51549"/>
    </source>
</evidence>
<evidence type="ECO:0000313" key="2">
    <source>
        <dbReference type="EMBL" id="EHC12798.1"/>
    </source>
</evidence>
<protein>
    <submittedName>
        <fullName evidence="2">Electron transfer DM13</fullName>
    </submittedName>
</protein>
<proteinExistence type="predicted"/>
<gene>
    <name evidence="2" type="ORF">FJSC11DRAFT_2415</name>
</gene>
<sequence>MSATGLELLINLGNTIAMKFKILAIISIFTLLTVGCTTGVNSDQPVNEAQPITRTNTQPGSFVAGEYPTQGTVKVLTENGKRYLEFNGNFKTSKGPDLFVILYRDDTVPTSGIQEKDYLKISRLQKTSGNQRYAIPNDVKLGDYQSVAIWCRQFNTTFGYASLAR</sequence>
<keyword evidence="3" id="KW-1185">Reference proteome</keyword>
<dbReference type="Proteomes" id="UP000004344">
    <property type="component" value="Unassembled WGS sequence"/>
</dbReference>